<dbReference type="EMBL" id="JANEYG010000005">
    <property type="protein sequence ID" value="KAJ8923449.1"/>
    <property type="molecule type" value="Genomic_DNA"/>
</dbReference>
<keyword evidence="4" id="KW-0520">NAD</keyword>
<keyword evidence="2" id="KW-0816">Tricarboxylic acid cycle</keyword>
<protein>
    <recommendedName>
        <fullName evidence="1">malate dehydrogenase</fullName>
        <ecNumber evidence="1">1.1.1.37</ecNumber>
    </recommendedName>
</protein>
<evidence type="ECO:0000313" key="5">
    <source>
        <dbReference type="EMBL" id="KAJ8923449.1"/>
    </source>
</evidence>
<dbReference type="EC" id="1.1.1.37" evidence="1"/>
<evidence type="ECO:0000256" key="2">
    <source>
        <dbReference type="ARBA" id="ARBA00022532"/>
    </source>
</evidence>
<comment type="caution">
    <text evidence="5">The sequence shown here is derived from an EMBL/GenBank/DDBJ whole genome shotgun (WGS) entry which is preliminary data.</text>
</comment>
<keyword evidence="3" id="KW-0560">Oxidoreductase</keyword>
<dbReference type="Gene3D" id="3.40.50.720">
    <property type="entry name" value="NAD(P)-binding Rossmann-like Domain"/>
    <property type="match status" value="1"/>
</dbReference>
<dbReference type="InterPro" id="IPR015955">
    <property type="entry name" value="Lactate_DH/Glyco_Ohase_4_C"/>
</dbReference>
<dbReference type="Gene3D" id="3.90.110.10">
    <property type="entry name" value="Lactate dehydrogenase/glycoside hydrolase, family 4, C-terminal"/>
    <property type="match status" value="1"/>
</dbReference>
<dbReference type="GO" id="GO:0005739">
    <property type="term" value="C:mitochondrion"/>
    <property type="evidence" value="ECO:0007669"/>
    <property type="project" value="TreeGrafter"/>
</dbReference>
<organism evidence="5 6">
    <name type="scientific">Exocentrus adspersus</name>
    <dbReference type="NCBI Taxonomy" id="1586481"/>
    <lineage>
        <taxon>Eukaryota</taxon>
        <taxon>Metazoa</taxon>
        <taxon>Ecdysozoa</taxon>
        <taxon>Arthropoda</taxon>
        <taxon>Hexapoda</taxon>
        <taxon>Insecta</taxon>
        <taxon>Pterygota</taxon>
        <taxon>Neoptera</taxon>
        <taxon>Endopterygota</taxon>
        <taxon>Coleoptera</taxon>
        <taxon>Polyphaga</taxon>
        <taxon>Cucujiformia</taxon>
        <taxon>Chrysomeloidea</taxon>
        <taxon>Cerambycidae</taxon>
        <taxon>Lamiinae</taxon>
        <taxon>Acanthocinini</taxon>
        <taxon>Exocentrus</taxon>
    </lineage>
</organism>
<keyword evidence="6" id="KW-1185">Reference proteome</keyword>
<gene>
    <name evidence="5" type="ORF">NQ315_002008</name>
</gene>
<evidence type="ECO:0000256" key="4">
    <source>
        <dbReference type="ARBA" id="ARBA00023027"/>
    </source>
</evidence>
<dbReference type="InterPro" id="IPR036291">
    <property type="entry name" value="NAD(P)-bd_dom_sf"/>
</dbReference>
<dbReference type="GO" id="GO:0006099">
    <property type="term" value="P:tricarboxylic acid cycle"/>
    <property type="evidence" value="ECO:0007669"/>
    <property type="project" value="UniProtKB-KW"/>
</dbReference>
<reference evidence="5 6" key="1">
    <citation type="journal article" date="2023" name="Insect Mol. Biol.">
        <title>Genome sequencing provides insights into the evolution of gene families encoding plant cell wall-degrading enzymes in longhorned beetles.</title>
        <authorList>
            <person name="Shin N.R."/>
            <person name="Okamura Y."/>
            <person name="Kirsch R."/>
            <person name="Pauchet Y."/>
        </authorList>
    </citation>
    <scope>NUCLEOTIDE SEQUENCE [LARGE SCALE GENOMIC DNA]</scope>
    <source>
        <strain evidence="5">EAD_L_NR</strain>
    </source>
</reference>
<dbReference type="Proteomes" id="UP001159042">
    <property type="component" value="Unassembled WGS sequence"/>
</dbReference>
<evidence type="ECO:0000313" key="6">
    <source>
        <dbReference type="Proteomes" id="UP001159042"/>
    </source>
</evidence>
<evidence type="ECO:0000256" key="1">
    <source>
        <dbReference type="ARBA" id="ARBA00012995"/>
    </source>
</evidence>
<accession>A0AAV8WAA6</accession>
<dbReference type="SUPFAM" id="SSF51735">
    <property type="entry name" value="NAD(P)-binding Rossmann-fold domains"/>
    <property type="match status" value="1"/>
</dbReference>
<proteinExistence type="predicted"/>
<dbReference type="AlphaFoldDB" id="A0AAV8WAA6"/>
<dbReference type="GO" id="GO:0030060">
    <property type="term" value="F:L-malate dehydrogenase (NAD+) activity"/>
    <property type="evidence" value="ECO:0007669"/>
    <property type="project" value="UniProtKB-EC"/>
</dbReference>
<dbReference type="PANTHER" id="PTHR11540">
    <property type="entry name" value="MALATE AND LACTATE DEHYDROGENASE"/>
    <property type="match status" value="1"/>
</dbReference>
<name>A0AAV8WAA6_9CUCU</name>
<dbReference type="PANTHER" id="PTHR11540:SF16">
    <property type="entry name" value="MALATE DEHYDROGENASE, MITOCHONDRIAL"/>
    <property type="match status" value="1"/>
</dbReference>
<sequence>MNIYNYTKNKLLQSSYKRFLSTTQTEQEFQKYVQVTVLGAHSPLGRFTSLLLKQNPLVSVLRLQGDNNVNNLAVDLSYIDTKCKVQAFAGPSLEIVSKSIRSSDIILLLGVENLKEDTTIAERVMREGKRVYEVAKQCISYSPRSIIVVAVPPVSVTTILVEQAFKQSHWYHPGRIVGSAAIAQAKANTLMARGQDLNPQICKVPILGGPDVDLAVPLFSKAIPVELPESHAKQLSFKYRGIKEHEFPKIMGYPNYVETCPSAEAFALWNLISNIALGLCGDQNAYCNVYVRTNLMNLICKHLVTTVKFSRGGIVHNCGIPPLTKLELQMFERAALDIKKREKIAGEFVEYLEKGRSQPPPFKQKEIQEKKILQQTVVR</sequence>
<evidence type="ECO:0000256" key="3">
    <source>
        <dbReference type="ARBA" id="ARBA00023002"/>
    </source>
</evidence>